<dbReference type="PANTHER" id="PTHR44379:SF6">
    <property type="entry name" value="BLR6046 PROTEIN"/>
    <property type="match status" value="1"/>
</dbReference>
<accession>A0ABS3C5A3</accession>
<evidence type="ECO:0000256" key="2">
    <source>
        <dbReference type="ARBA" id="ARBA00022723"/>
    </source>
</evidence>
<dbReference type="InterPro" id="IPR012675">
    <property type="entry name" value="Beta-grasp_dom_sf"/>
</dbReference>
<evidence type="ECO:0000256" key="3">
    <source>
        <dbReference type="ARBA" id="ARBA00023004"/>
    </source>
</evidence>
<name>A0ABS3C5A3_9BACT</name>
<dbReference type="EMBL" id="JAFKCT010000006">
    <property type="protein sequence ID" value="MBN7812277.1"/>
    <property type="molecule type" value="Genomic_DNA"/>
</dbReference>
<protein>
    <submittedName>
        <fullName evidence="6">(2Fe-2S)-binding protein</fullName>
    </submittedName>
</protein>
<evidence type="ECO:0000256" key="4">
    <source>
        <dbReference type="ARBA" id="ARBA00023014"/>
    </source>
</evidence>
<dbReference type="InterPro" id="IPR001041">
    <property type="entry name" value="2Fe-2S_ferredoxin-type"/>
</dbReference>
<dbReference type="InterPro" id="IPR036010">
    <property type="entry name" value="2Fe-2S_ferredoxin-like_sf"/>
</dbReference>
<organism evidence="6 7">
    <name type="scientific">Algoriphagus oliviformis</name>
    <dbReference type="NCBI Taxonomy" id="2811231"/>
    <lineage>
        <taxon>Bacteria</taxon>
        <taxon>Pseudomonadati</taxon>
        <taxon>Bacteroidota</taxon>
        <taxon>Cytophagia</taxon>
        <taxon>Cytophagales</taxon>
        <taxon>Cyclobacteriaceae</taxon>
        <taxon>Algoriphagus</taxon>
    </lineage>
</organism>
<sequence length="158" mass="16991">MSQSITLRVNSQRRTFSADPEEPLLYILREEFGINGAKYGCGLHQCGACMVLADSKAEPTCLRPCGSFEEIEITTLEGLAKDGGLHPVQQAFIDVQAAQCGYCLNGMIISAAALLESNPHPSESEIRAALNPVICRCGTHSRFVKAVKLASEKPNPGL</sequence>
<feature type="domain" description="2Fe-2S ferredoxin-type" evidence="5">
    <location>
        <begin position="3"/>
        <end position="79"/>
    </location>
</feature>
<evidence type="ECO:0000256" key="1">
    <source>
        <dbReference type="ARBA" id="ARBA00022714"/>
    </source>
</evidence>
<dbReference type="PROSITE" id="PS51085">
    <property type="entry name" value="2FE2S_FER_2"/>
    <property type="match status" value="1"/>
</dbReference>
<keyword evidence="4" id="KW-0411">Iron-sulfur</keyword>
<evidence type="ECO:0000313" key="7">
    <source>
        <dbReference type="Proteomes" id="UP000664317"/>
    </source>
</evidence>
<gene>
    <name evidence="6" type="ORF">J0A68_15090</name>
</gene>
<dbReference type="InterPro" id="IPR036884">
    <property type="entry name" value="2Fe-2S-bd_dom_sf"/>
</dbReference>
<comment type="caution">
    <text evidence="6">The sequence shown here is derived from an EMBL/GenBank/DDBJ whole genome shotgun (WGS) entry which is preliminary data.</text>
</comment>
<dbReference type="Pfam" id="PF00111">
    <property type="entry name" value="Fer2"/>
    <property type="match status" value="1"/>
</dbReference>
<dbReference type="InterPro" id="IPR051452">
    <property type="entry name" value="Diverse_Oxidoreductases"/>
</dbReference>
<keyword evidence="1" id="KW-0001">2Fe-2S</keyword>
<dbReference type="SUPFAM" id="SSF54292">
    <property type="entry name" value="2Fe-2S ferredoxin-like"/>
    <property type="match status" value="1"/>
</dbReference>
<dbReference type="RefSeq" id="WP_206579048.1">
    <property type="nucleotide sequence ID" value="NZ_JAFKCT010000006.1"/>
</dbReference>
<keyword evidence="7" id="KW-1185">Reference proteome</keyword>
<keyword evidence="3" id="KW-0408">Iron</keyword>
<reference evidence="6 7" key="1">
    <citation type="submission" date="2021-03" db="EMBL/GenBank/DDBJ databases">
        <title>novel species isolated from a fishpond in China.</title>
        <authorList>
            <person name="Lu H."/>
            <person name="Cai Z."/>
        </authorList>
    </citation>
    <scope>NUCLEOTIDE SEQUENCE [LARGE SCALE GENOMIC DNA]</scope>
    <source>
        <strain evidence="6 7">H41</strain>
    </source>
</reference>
<keyword evidence="2" id="KW-0479">Metal-binding</keyword>
<evidence type="ECO:0000313" key="6">
    <source>
        <dbReference type="EMBL" id="MBN7812277.1"/>
    </source>
</evidence>
<dbReference type="SUPFAM" id="SSF47741">
    <property type="entry name" value="CO dehydrogenase ISP C-domain like"/>
    <property type="match status" value="1"/>
</dbReference>
<dbReference type="Proteomes" id="UP000664317">
    <property type="component" value="Unassembled WGS sequence"/>
</dbReference>
<dbReference type="Gene3D" id="3.10.20.30">
    <property type="match status" value="1"/>
</dbReference>
<dbReference type="Pfam" id="PF01799">
    <property type="entry name" value="Fer2_2"/>
    <property type="match status" value="1"/>
</dbReference>
<dbReference type="CDD" id="cd00207">
    <property type="entry name" value="fer2"/>
    <property type="match status" value="1"/>
</dbReference>
<evidence type="ECO:0000259" key="5">
    <source>
        <dbReference type="PROSITE" id="PS51085"/>
    </source>
</evidence>
<dbReference type="Gene3D" id="1.10.150.120">
    <property type="entry name" value="[2Fe-2S]-binding domain"/>
    <property type="match status" value="1"/>
</dbReference>
<dbReference type="PANTHER" id="PTHR44379">
    <property type="entry name" value="OXIDOREDUCTASE WITH IRON-SULFUR SUBUNIT"/>
    <property type="match status" value="1"/>
</dbReference>
<proteinExistence type="predicted"/>
<dbReference type="InterPro" id="IPR002888">
    <property type="entry name" value="2Fe-2S-bd"/>
</dbReference>